<gene>
    <name evidence="8" type="ORF">SAMN04489765_3231</name>
</gene>
<evidence type="ECO:0000256" key="2">
    <source>
        <dbReference type="ARBA" id="ARBA00008467"/>
    </source>
</evidence>
<dbReference type="SUPFAM" id="SSF53901">
    <property type="entry name" value="Thiolase-like"/>
    <property type="match status" value="2"/>
</dbReference>
<feature type="domain" description="Ketosynthase family 3 (KS3)" evidence="7">
    <location>
        <begin position="23"/>
        <end position="436"/>
    </location>
</feature>
<keyword evidence="5" id="KW-0012">Acyltransferase</keyword>
<dbReference type="EMBL" id="FNLF01000002">
    <property type="protein sequence ID" value="SDR10508.1"/>
    <property type="molecule type" value="Genomic_DNA"/>
</dbReference>
<dbReference type="GO" id="GO:0006633">
    <property type="term" value="P:fatty acid biosynthetic process"/>
    <property type="evidence" value="ECO:0007669"/>
    <property type="project" value="UniProtKB-KW"/>
</dbReference>
<keyword evidence="3 6" id="KW-0808">Transferase</keyword>
<reference evidence="9" key="1">
    <citation type="submission" date="2016-10" db="EMBL/GenBank/DDBJ databases">
        <authorList>
            <person name="Varghese N."/>
            <person name="Submissions S."/>
        </authorList>
    </citation>
    <scope>NUCLEOTIDE SEQUENCE [LARGE SCALE GENOMIC DNA]</scope>
    <source>
        <strain evidence="9">DSM 44142</strain>
    </source>
</reference>
<dbReference type="Pfam" id="PF02801">
    <property type="entry name" value="Ketoacyl-synt_C"/>
    <property type="match status" value="1"/>
</dbReference>
<evidence type="ECO:0000256" key="4">
    <source>
        <dbReference type="ARBA" id="ARBA00023160"/>
    </source>
</evidence>
<dbReference type="Pfam" id="PF00109">
    <property type="entry name" value="ketoacyl-synt"/>
    <property type="match status" value="1"/>
</dbReference>
<evidence type="ECO:0000259" key="7">
    <source>
        <dbReference type="PROSITE" id="PS52004"/>
    </source>
</evidence>
<accession>A0A1H1GC56</accession>
<keyword evidence="4" id="KW-0444">Lipid biosynthesis</keyword>
<dbReference type="GO" id="GO:0005829">
    <property type="term" value="C:cytosol"/>
    <property type="evidence" value="ECO:0007669"/>
    <property type="project" value="TreeGrafter"/>
</dbReference>
<sequence>MDGVGTSIVGRPRRLSADRRARPTYTLIWEEPVLAPGSADTEPFWSMITAGRTAIRRITAFDPTQFRSQVGGEIDFDPLSMGLTHREARRMDRASMLAVVCARRALAQSGIEDSVDRARVGVTVGNAVGSATSVENEYVVLSDDGTDWLVDERYASAHLFDYFTPGSIAREVAQVVSAEGPVRVVSAGCTSGIDSIGQAARLIGDGSADVMVAGATDAPITPIAVACFDAIRATTPNNDDPAGAARPFDARRNGFAIAEGAAMLILEEYEHARRRGAVVLGEVGGYASTCNAHHMTGLTADGFEMTLAINKALSAAHAASTEIDYVNAHGSGTKQNDIHETAAIKRSLGSHAMRVPVSSIKSMVGHSLGAIGSIEIATCLLAMRDSLVPPTANLHEPDPLCDLDYVPLVAREASLNTVLSVGSGFGGFQSAMVLKKVPS</sequence>
<evidence type="ECO:0000256" key="3">
    <source>
        <dbReference type="ARBA" id="ARBA00022679"/>
    </source>
</evidence>
<keyword evidence="9" id="KW-1185">Reference proteome</keyword>
<dbReference type="SMART" id="SM00825">
    <property type="entry name" value="PKS_KS"/>
    <property type="match status" value="1"/>
</dbReference>
<dbReference type="InterPro" id="IPR000794">
    <property type="entry name" value="Beta-ketoacyl_synthase"/>
</dbReference>
<dbReference type="STRING" id="47312.SAMN04489765_3231"/>
<dbReference type="PROSITE" id="PS52004">
    <property type="entry name" value="KS3_2"/>
    <property type="match status" value="1"/>
</dbReference>
<name>A0A1H1GC56_9ACTN</name>
<evidence type="ECO:0000313" key="9">
    <source>
        <dbReference type="Proteomes" id="UP000183053"/>
    </source>
</evidence>
<dbReference type="PANTHER" id="PTHR11712">
    <property type="entry name" value="POLYKETIDE SYNTHASE-RELATED"/>
    <property type="match status" value="1"/>
</dbReference>
<dbReference type="GO" id="GO:0004315">
    <property type="term" value="F:3-oxoacyl-[acyl-carrier-protein] synthase activity"/>
    <property type="evidence" value="ECO:0007669"/>
    <property type="project" value="InterPro"/>
</dbReference>
<evidence type="ECO:0000256" key="1">
    <source>
        <dbReference type="ARBA" id="ARBA00004796"/>
    </source>
</evidence>
<dbReference type="OrthoDB" id="9808669at2"/>
<dbReference type="InterPro" id="IPR020841">
    <property type="entry name" value="PKS_Beta-ketoAc_synthase_dom"/>
</dbReference>
<dbReference type="FunFam" id="3.40.47.10:FF:000029">
    <property type="entry name" value="3-oxoacyl-[acyl-carrier-protein] synthase 1"/>
    <property type="match status" value="1"/>
</dbReference>
<dbReference type="PANTHER" id="PTHR11712:SF336">
    <property type="entry name" value="3-OXOACYL-[ACYL-CARRIER-PROTEIN] SYNTHASE, MITOCHONDRIAL"/>
    <property type="match status" value="1"/>
</dbReference>
<dbReference type="Proteomes" id="UP000183053">
    <property type="component" value="Unassembled WGS sequence"/>
</dbReference>
<dbReference type="PROSITE" id="PS00606">
    <property type="entry name" value="KS3_1"/>
    <property type="match status" value="1"/>
</dbReference>
<keyword evidence="4" id="KW-0443">Lipid metabolism</keyword>
<dbReference type="InterPro" id="IPR016039">
    <property type="entry name" value="Thiolase-like"/>
</dbReference>
<dbReference type="Gene3D" id="3.40.47.10">
    <property type="match status" value="2"/>
</dbReference>
<keyword evidence="4" id="KW-0275">Fatty acid biosynthesis</keyword>
<organism evidence="8 9">
    <name type="scientific">Tsukamurella pulmonis</name>
    <dbReference type="NCBI Taxonomy" id="47312"/>
    <lineage>
        <taxon>Bacteria</taxon>
        <taxon>Bacillati</taxon>
        <taxon>Actinomycetota</taxon>
        <taxon>Actinomycetes</taxon>
        <taxon>Mycobacteriales</taxon>
        <taxon>Tsukamurellaceae</taxon>
        <taxon>Tsukamurella</taxon>
    </lineage>
</organism>
<proteinExistence type="inferred from homology"/>
<dbReference type="InterPro" id="IPR018201">
    <property type="entry name" value="Ketoacyl_synth_AS"/>
</dbReference>
<comment type="similarity">
    <text evidence="2 6">Belongs to the thiolase-like superfamily. Beta-ketoacyl-ACP synthases family.</text>
</comment>
<dbReference type="InterPro" id="IPR014031">
    <property type="entry name" value="Ketoacyl_synth_C"/>
</dbReference>
<keyword evidence="4" id="KW-0276">Fatty acid metabolism</keyword>
<comment type="pathway">
    <text evidence="1">Lipid metabolism; mycolic acid biosynthesis.</text>
</comment>
<dbReference type="AlphaFoldDB" id="A0A1H1GC56"/>
<evidence type="ECO:0000256" key="6">
    <source>
        <dbReference type="RuleBase" id="RU003694"/>
    </source>
</evidence>
<evidence type="ECO:0000256" key="5">
    <source>
        <dbReference type="ARBA" id="ARBA00023315"/>
    </source>
</evidence>
<evidence type="ECO:0000313" key="8">
    <source>
        <dbReference type="EMBL" id="SDR10508.1"/>
    </source>
</evidence>
<dbReference type="InterPro" id="IPR014030">
    <property type="entry name" value="Ketoacyl_synth_N"/>
</dbReference>
<protein>
    <submittedName>
        <fullName evidence="8">Act minimal PKS ketosynthase (KS/KS alpha)</fullName>
    </submittedName>
</protein>
<dbReference type="CDD" id="cd00834">
    <property type="entry name" value="KAS_I_II"/>
    <property type="match status" value="1"/>
</dbReference>
<dbReference type="UniPathway" id="UPA00915"/>